<keyword evidence="2" id="KW-1133">Transmembrane helix</keyword>
<feature type="compositionally biased region" description="Basic and acidic residues" evidence="1">
    <location>
        <begin position="8"/>
        <end position="21"/>
    </location>
</feature>
<keyword evidence="2" id="KW-0472">Membrane</keyword>
<evidence type="ECO:0000259" key="3">
    <source>
        <dbReference type="Pfam" id="PF16537"/>
    </source>
</evidence>
<evidence type="ECO:0000313" key="4">
    <source>
        <dbReference type="EMBL" id="TWO72791.1"/>
    </source>
</evidence>
<dbReference type="PRINTS" id="PR01217">
    <property type="entry name" value="PRICHEXTENSN"/>
</dbReference>
<sequence>MSYILDALRKADAERERDPARGIHAQPAALQHGADAGRRSRWPWIAGMTAGLAVAAALAFWRPAPPAASPPVAGPITPITPSAPAPAPAPIPVPAVPAAAVQPAPPPMPAAAPPAAPVAAAGPAVAPRRVPVLPASAPAAAPPGAMPLPPAAAPAPAERVVAFADLPPDVQRDLPKLVINGGVHSENAAQRMLVVGGQVMHEGAELAPGLVLEQIRPKAAVLRFRGMRYSVPY</sequence>
<dbReference type="RefSeq" id="WP_145891393.1">
    <property type="nucleotide sequence ID" value="NZ_VOBQ01000003.1"/>
</dbReference>
<dbReference type="Pfam" id="PF16537">
    <property type="entry name" value="T2SSB"/>
    <property type="match status" value="1"/>
</dbReference>
<dbReference type="AlphaFoldDB" id="A0A562ZWP2"/>
<comment type="caution">
    <text evidence="4">The sequence shown here is derived from an EMBL/GenBank/DDBJ whole genome shotgun (WGS) entry which is preliminary data.</text>
</comment>
<evidence type="ECO:0000313" key="5">
    <source>
        <dbReference type="Proteomes" id="UP000318199"/>
    </source>
</evidence>
<protein>
    <recommendedName>
        <fullName evidence="3">Type II secretion system protein GspB C-terminal domain-containing protein</fullName>
    </recommendedName>
</protein>
<gene>
    <name evidence="4" type="ORF">FN976_04460</name>
</gene>
<keyword evidence="2" id="KW-0812">Transmembrane</keyword>
<dbReference type="Proteomes" id="UP000318199">
    <property type="component" value="Unassembled WGS sequence"/>
</dbReference>
<keyword evidence="5" id="KW-1185">Reference proteome</keyword>
<feature type="transmembrane region" description="Helical" evidence="2">
    <location>
        <begin position="42"/>
        <end position="61"/>
    </location>
</feature>
<feature type="domain" description="Type II secretion system protein GspB C-terminal" evidence="3">
    <location>
        <begin position="174"/>
        <end position="232"/>
    </location>
</feature>
<evidence type="ECO:0000256" key="2">
    <source>
        <dbReference type="SAM" id="Phobius"/>
    </source>
</evidence>
<dbReference type="OrthoDB" id="5432325at2"/>
<proteinExistence type="predicted"/>
<dbReference type="GO" id="GO:0015627">
    <property type="term" value="C:type II protein secretion system complex"/>
    <property type="evidence" value="ECO:0007669"/>
    <property type="project" value="InterPro"/>
</dbReference>
<reference evidence="4 5" key="1">
    <citation type="submission" date="2019-07" db="EMBL/GenBank/DDBJ databases">
        <title>Caenimonas sedimenti sp. nov., isolated from activated sludge.</title>
        <authorList>
            <person name="Xu J."/>
        </authorList>
    </citation>
    <scope>NUCLEOTIDE SEQUENCE [LARGE SCALE GENOMIC DNA]</scope>
    <source>
        <strain evidence="4 5">HX-9-20</strain>
    </source>
</reference>
<name>A0A562ZWP2_9BURK</name>
<feature type="region of interest" description="Disordered" evidence="1">
    <location>
        <begin position="8"/>
        <end position="35"/>
    </location>
</feature>
<dbReference type="EMBL" id="VOBQ01000003">
    <property type="protein sequence ID" value="TWO72791.1"/>
    <property type="molecule type" value="Genomic_DNA"/>
</dbReference>
<accession>A0A562ZWP2</accession>
<evidence type="ECO:0000256" key="1">
    <source>
        <dbReference type="SAM" id="MobiDB-lite"/>
    </source>
</evidence>
<dbReference type="InterPro" id="IPR032389">
    <property type="entry name" value="GspB_C"/>
</dbReference>
<organism evidence="4 5">
    <name type="scientific">Caenimonas sedimenti</name>
    <dbReference type="NCBI Taxonomy" id="2596921"/>
    <lineage>
        <taxon>Bacteria</taxon>
        <taxon>Pseudomonadati</taxon>
        <taxon>Pseudomonadota</taxon>
        <taxon>Betaproteobacteria</taxon>
        <taxon>Burkholderiales</taxon>
        <taxon>Comamonadaceae</taxon>
        <taxon>Caenimonas</taxon>
    </lineage>
</organism>